<protein>
    <submittedName>
        <fullName evidence="2">Uncharacterized protein</fullName>
    </submittedName>
</protein>
<evidence type="ECO:0000313" key="2">
    <source>
        <dbReference type="EMBL" id="VGO12630.1"/>
    </source>
</evidence>
<accession>A0A6C2TY67</accession>
<keyword evidence="1" id="KW-1133">Transmembrane helix</keyword>
<name>A0A6C2TY67_PONDE</name>
<dbReference type="AlphaFoldDB" id="A0A6C2TY67"/>
<proteinExistence type="predicted"/>
<keyword evidence="3" id="KW-1185">Reference proteome</keyword>
<organism evidence="2 3">
    <name type="scientific">Pontiella desulfatans</name>
    <dbReference type="NCBI Taxonomy" id="2750659"/>
    <lineage>
        <taxon>Bacteria</taxon>
        <taxon>Pseudomonadati</taxon>
        <taxon>Kiritimatiellota</taxon>
        <taxon>Kiritimatiellia</taxon>
        <taxon>Kiritimatiellales</taxon>
        <taxon>Pontiellaceae</taxon>
        <taxon>Pontiella</taxon>
    </lineage>
</organism>
<dbReference type="RefSeq" id="WP_136078277.1">
    <property type="nucleotide sequence ID" value="NZ_CAAHFG010000001.1"/>
</dbReference>
<feature type="transmembrane region" description="Helical" evidence="1">
    <location>
        <begin position="42"/>
        <end position="58"/>
    </location>
</feature>
<gene>
    <name evidence="2" type="ORF">PDESU_01183</name>
</gene>
<sequence>MYARLIQILLLILVAIIMFDGLPGLGVSIRNALPGQGHSSQYNLIFWIMILIGIFALLKRRNQGNNP</sequence>
<evidence type="ECO:0000256" key="1">
    <source>
        <dbReference type="SAM" id="Phobius"/>
    </source>
</evidence>
<reference evidence="2 3" key="1">
    <citation type="submission" date="2019-04" db="EMBL/GenBank/DDBJ databases">
        <authorList>
            <person name="Van Vliet M D."/>
        </authorList>
    </citation>
    <scope>NUCLEOTIDE SEQUENCE [LARGE SCALE GENOMIC DNA]</scope>
    <source>
        <strain evidence="2 3">F1</strain>
    </source>
</reference>
<dbReference type="EMBL" id="CAAHFG010000001">
    <property type="protein sequence ID" value="VGO12630.1"/>
    <property type="molecule type" value="Genomic_DNA"/>
</dbReference>
<evidence type="ECO:0000313" key="3">
    <source>
        <dbReference type="Proteomes" id="UP000366872"/>
    </source>
</evidence>
<keyword evidence="1" id="KW-0812">Transmembrane</keyword>
<dbReference type="Proteomes" id="UP000366872">
    <property type="component" value="Unassembled WGS sequence"/>
</dbReference>
<keyword evidence="1" id="KW-0472">Membrane</keyword>